<feature type="region of interest" description="Disordered" evidence="1">
    <location>
        <begin position="1"/>
        <end position="58"/>
    </location>
</feature>
<comment type="caution">
    <text evidence="2">The sequence shown here is derived from an EMBL/GenBank/DDBJ whole genome shotgun (WGS) entry which is preliminary data.</text>
</comment>
<organism evidence="2 3">
    <name type="scientific">Artemisia annua</name>
    <name type="common">Sweet wormwood</name>
    <dbReference type="NCBI Taxonomy" id="35608"/>
    <lineage>
        <taxon>Eukaryota</taxon>
        <taxon>Viridiplantae</taxon>
        <taxon>Streptophyta</taxon>
        <taxon>Embryophyta</taxon>
        <taxon>Tracheophyta</taxon>
        <taxon>Spermatophyta</taxon>
        <taxon>Magnoliopsida</taxon>
        <taxon>eudicotyledons</taxon>
        <taxon>Gunneridae</taxon>
        <taxon>Pentapetalae</taxon>
        <taxon>asterids</taxon>
        <taxon>campanulids</taxon>
        <taxon>Asterales</taxon>
        <taxon>Asteraceae</taxon>
        <taxon>Asteroideae</taxon>
        <taxon>Anthemideae</taxon>
        <taxon>Artemisiinae</taxon>
        <taxon>Artemisia</taxon>
    </lineage>
</organism>
<evidence type="ECO:0000256" key="1">
    <source>
        <dbReference type="SAM" id="MobiDB-lite"/>
    </source>
</evidence>
<dbReference type="Proteomes" id="UP000245207">
    <property type="component" value="Unassembled WGS sequence"/>
</dbReference>
<evidence type="ECO:0000313" key="3">
    <source>
        <dbReference type="Proteomes" id="UP000245207"/>
    </source>
</evidence>
<reference evidence="2 3" key="1">
    <citation type="journal article" date="2018" name="Mol. Plant">
        <title>The genome of Artemisia annua provides insight into the evolution of Asteraceae family and artemisinin biosynthesis.</title>
        <authorList>
            <person name="Shen Q."/>
            <person name="Zhang L."/>
            <person name="Liao Z."/>
            <person name="Wang S."/>
            <person name="Yan T."/>
            <person name="Shi P."/>
            <person name="Liu M."/>
            <person name="Fu X."/>
            <person name="Pan Q."/>
            <person name="Wang Y."/>
            <person name="Lv Z."/>
            <person name="Lu X."/>
            <person name="Zhang F."/>
            <person name="Jiang W."/>
            <person name="Ma Y."/>
            <person name="Chen M."/>
            <person name="Hao X."/>
            <person name="Li L."/>
            <person name="Tang Y."/>
            <person name="Lv G."/>
            <person name="Zhou Y."/>
            <person name="Sun X."/>
            <person name="Brodelius P.E."/>
            <person name="Rose J.K.C."/>
            <person name="Tang K."/>
        </authorList>
    </citation>
    <scope>NUCLEOTIDE SEQUENCE [LARGE SCALE GENOMIC DNA]</scope>
    <source>
        <strain evidence="3">cv. Huhao1</strain>
        <tissue evidence="2">Leaf</tissue>
    </source>
</reference>
<sequence length="99" mass="11533">MSGRGRRMTGTGKASSSSTHQPFEQDYITRQHMTEVLRREQQEKELFRKQTKRRNNGLSWLKQEARSANLDLAPWNLSLGSFLPTYNSQGFDEDAKRQE</sequence>
<evidence type="ECO:0000313" key="2">
    <source>
        <dbReference type="EMBL" id="PWA38950.1"/>
    </source>
</evidence>
<name>A0A2U1KQB7_ARTAN</name>
<feature type="compositionally biased region" description="Basic and acidic residues" evidence="1">
    <location>
        <begin position="27"/>
        <end position="48"/>
    </location>
</feature>
<dbReference type="AlphaFoldDB" id="A0A2U1KQB7"/>
<protein>
    <submittedName>
        <fullName evidence="2">Uncharacterized protein</fullName>
    </submittedName>
</protein>
<dbReference type="EMBL" id="PKPP01015103">
    <property type="protein sequence ID" value="PWA38950.1"/>
    <property type="molecule type" value="Genomic_DNA"/>
</dbReference>
<gene>
    <name evidence="2" type="ORF">CTI12_AA557220</name>
</gene>
<proteinExistence type="predicted"/>
<feature type="compositionally biased region" description="Polar residues" evidence="1">
    <location>
        <begin position="13"/>
        <end position="22"/>
    </location>
</feature>
<accession>A0A2U1KQB7</accession>
<keyword evidence="3" id="KW-1185">Reference proteome</keyword>